<keyword evidence="6 7" id="KW-0694">RNA-binding</keyword>
<evidence type="ECO:0000313" key="9">
    <source>
        <dbReference type="EMBL" id="HGD12989.1"/>
    </source>
</evidence>
<dbReference type="Pfam" id="PF00825">
    <property type="entry name" value="Ribonuclease_P"/>
    <property type="match status" value="1"/>
</dbReference>
<evidence type="ECO:0000256" key="2">
    <source>
        <dbReference type="ARBA" id="ARBA00022694"/>
    </source>
</evidence>
<evidence type="ECO:0000256" key="6">
    <source>
        <dbReference type="ARBA" id="ARBA00022884"/>
    </source>
</evidence>
<dbReference type="EMBL" id="DTMZ01000063">
    <property type="protein sequence ID" value="HGD12989.1"/>
    <property type="molecule type" value="Genomic_DNA"/>
</dbReference>
<dbReference type="GO" id="GO:0042781">
    <property type="term" value="F:3'-tRNA processing endoribonuclease activity"/>
    <property type="evidence" value="ECO:0007669"/>
    <property type="project" value="TreeGrafter"/>
</dbReference>
<evidence type="ECO:0000256" key="5">
    <source>
        <dbReference type="ARBA" id="ARBA00022801"/>
    </source>
</evidence>
<evidence type="ECO:0000256" key="7">
    <source>
        <dbReference type="HAMAP-Rule" id="MF_00227"/>
    </source>
</evidence>
<dbReference type="SUPFAM" id="SSF54211">
    <property type="entry name" value="Ribosomal protein S5 domain 2-like"/>
    <property type="match status" value="1"/>
</dbReference>
<dbReference type="Gene3D" id="3.30.230.10">
    <property type="match status" value="1"/>
</dbReference>
<dbReference type="InterPro" id="IPR000100">
    <property type="entry name" value="RNase_P"/>
</dbReference>
<keyword evidence="4 7" id="KW-0255">Endonuclease</keyword>
<dbReference type="GO" id="GO:0000049">
    <property type="term" value="F:tRNA binding"/>
    <property type="evidence" value="ECO:0007669"/>
    <property type="project" value="UniProtKB-UniRule"/>
</dbReference>
<dbReference type="PANTHER" id="PTHR33992:SF1">
    <property type="entry name" value="RIBONUCLEASE P PROTEIN COMPONENT"/>
    <property type="match status" value="1"/>
</dbReference>
<dbReference type="PROSITE" id="PS50096">
    <property type="entry name" value="IQ"/>
    <property type="match status" value="1"/>
</dbReference>
<dbReference type="AlphaFoldDB" id="A0A7V3PT23"/>
<name>A0A7V3PT23_UNCW3</name>
<dbReference type="EC" id="3.1.26.5" evidence="7 8"/>
<proteinExistence type="inferred from homology"/>
<comment type="catalytic activity">
    <reaction evidence="7">
        <text>Endonucleolytic cleavage of RNA, removing 5'-extranucleotides from tRNA precursor.</text>
        <dbReference type="EC" id="3.1.26.5"/>
    </reaction>
</comment>
<accession>A0A7V3PT23</accession>
<dbReference type="GO" id="GO:0030677">
    <property type="term" value="C:ribonuclease P complex"/>
    <property type="evidence" value="ECO:0007669"/>
    <property type="project" value="TreeGrafter"/>
</dbReference>
<dbReference type="InterPro" id="IPR014721">
    <property type="entry name" value="Ribsml_uS5_D2-typ_fold_subgr"/>
</dbReference>
<gene>
    <name evidence="7 9" type="primary">rnpA</name>
    <name evidence="9" type="ORF">ENX16_02780</name>
</gene>
<dbReference type="InterPro" id="IPR020539">
    <property type="entry name" value="RNase_P_CS"/>
</dbReference>
<protein>
    <recommendedName>
        <fullName evidence="7 8">Ribonuclease P protein component</fullName>
        <shortName evidence="7">RNase P protein</shortName>
        <shortName evidence="7">RNaseP protein</shortName>
        <ecNumber evidence="7 8">3.1.26.5</ecNumber>
    </recommendedName>
    <alternativeName>
        <fullName evidence="7">Protein C5</fullName>
    </alternativeName>
</protein>
<dbReference type="HAMAP" id="MF_00227">
    <property type="entry name" value="RNase_P"/>
    <property type="match status" value="1"/>
</dbReference>
<dbReference type="InterPro" id="IPR020568">
    <property type="entry name" value="Ribosomal_Su5_D2-typ_SF"/>
</dbReference>
<evidence type="ECO:0000256" key="1">
    <source>
        <dbReference type="ARBA" id="ARBA00002663"/>
    </source>
</evidence>
<keyword evidence="3 7" id="KW-0540">Nuclease</keyword>
<comment type="caution">
    <text evidence="9">The sequence shown here is derived from an EMBL/GenBank/DDBJ whole genome shotgun (WGS) entry which is preliminary data.</text>
</comment>
<evidence type="ECO:0000256" key="3">
    <source>
        <dbReference type="ARBA" id="ARBA00022722"/>
    </source>
</evidence>
<reference evidence="9" key="1">
    <citation type="journal article" date="2020" name="mSystems">
        <title>Genome- and Community-Level Interaction Insights into Carbon Utilization and Element Cycling Functions of Hydrothermarchaeota in Hydrothermal Sediment.</title>
        <authorList>
            <person name="Zhou Z."/>
            <person name="Liu Y."/>
            <person name="Xu W."/>
            <person name="Pan J."/>
            <person name="Luo Z.H."/>
            <person name="Li M."/>
        </authorList>
    </citation>
    <scope>NUCLEOTIDE SEQUENCE [LARGE SCALE GENOMIC DNA]</scope>
    <source>
        <strain evidence="9">SpSt-914</strain>
    </source>
</reference>
<dbReference type="GO" id="GO:0004526">
    <property type="term" value="F:ribonuclease P activity"/>
    <property type="evidence" value="ECO:0007669"/>
    <property type="project" value="UniProtKB-UniRule"/>
</dbReference>
<keyword evidence="2 7" id="KW-0819">tRNA processing</keyword>
<comment type="subunit">
    <text evidence="7">Consists of a catalytic RNA component (M1 or rnpB) and a protein subunit.</text>
</comment>
<sequence>MRATLKRLEIVRYRREVRAIIGSGQRVDTKFFSLKYLPSNNRLIPRRIAFHLNSKIRGAVIRNRLKRRLREIFRQNKNWFPEGFDYLIQARTGAENLGFQQLKQEIEKLIGRFKND</sequence>
<evidence type="ECO:0000256" key="4">
    <source>
        <dbReference type="ARBA" id="ARBA00022759"/>
    </source>
</evidence>
<comment type="similarity">
    <text evidence="7">Belongs to the RnpA family.</text>
</comment>
<comment type="function">
    <text evidence="1 7">RNaseP catalyzes the removal of the 5'-leader sequence from pre-tRNA to produce the mature 5'-terminus. It can also cleave other RNA substrates such as 4.5S RNA. The protein component plays an auxiliary but essential role in vivo by binding to the 5'-leader sequence and broadening the substrate specificity of the ribozyme.</text>
</comment>
<keyword evidence="5 7" id="KW-0378">Hydrolase</keyword>
<dbReference type="GO" id="GO:0001682">
    <property type="term" value="P:tRNA 5'-leader removal"/>
    <property type="evidence" value="ECO:0007669"/>
    <property type="project" value="UniProtKB-UniRule"/>
</dbReference>
<dbReference type="NCBIfam" id="TIGR00188">
    <property type="entry name" value="rnpA"/>
    <property type="match status" value="1"/>
</dbReference>
<dbReference type="PROSITE" id="PS00648">
    <property type="entry name" value="RIBONUCLEASE_P"/>
    <property type="match status" value="1"/>
</dbReference>
<dbReference type="PANTHER" id="PTHR33992">
    <property type="entry name" value="RIBONUCLEASE P PROTEIN COMPONENT"/>
    <property type="match status" value="1"/>
</dbReference>
<organism evidence="9">
    <name type="scientific">candidate division WOR-3 bacterium</name>
    <dbReference type="NCBI Taxonomy" id="2052148"/>
    <lineage>
        <taxon>Bacteria</taxon>
        <taxon>Bacteria division WOR-3</taxon>
    </lineage>
</organism>
<evidence type="ECO:0000256" key="8">
    <source>
        <dbReference type="NCBIfam" id="TIGR00188"/>
    </source>
</evidence>